<dbReference type="InterPro" id="IPR043129">
    <property type="entry name" value="ATPase_NBD"/>
</dbReference>
<dbReference type="GO" id="GO:0004340">
    <property type="term" value="F:glucokinase activity"/>
    <property type="evidence" value="ECO:0007669"/>
    <property type="project" value="UniProtKB-EC"/>
</dbReference>
<comment type="caution">
    <text evidence="2">The sequence shown here is derived from an EMBL/GenBank/DDBJ whole genome shotgun (WGS) entry which is preliminary data.</text>
</comment>
<keyword evidence="2" id="KW-0418">Kinase</keyword>
<dbReference type="EMBL" id="JACHIU010000001">
    <property type="protein sequence ID" value="MBB6471029.1"/>
    <property type="molecule type" value="Genomic_DNA"/>
</dbReference>
<keyword evidence="2" id="KW-0808">Transferase</keyword>
<keyword evidence="3" id="KW-1185">Reference proteome</keyword>
<name>A0A7X0I9D8_9ACTN</name>
<comment type="similarity">
    <text evidence="1">Belongs to the ROK (NagC/XylR) family.</text>
</comment>
<evidence type="ECO:0000313" key="3">
    <source>
        <dbReference type="Proteomes" id="UP000555564"/>
    </source>
</evidence>
<reference evidence="2 3" key="1">
    <citation type="submission" date="2020-08" db="EMBL/GenBank/DDBJ databases">
        <title>Sequencing the genomes of 1000 actinobacteria strains.</title>
        <authorList>
            <person name="Klenk H.-P."/>
        </authorList>
    </citation>
    <scope>NUCLEOTIDE SEQUENCE [LARGE SCALE GENOMIC DNA]</scope>
    <source>
        <strain evidence="2 3">DSM 44936</strain>
    </source>
</reference>
<dbReference type="SUPFAM" id="SSF53067">
    <property type="entry name" value="Actin-like ATPase domain"/>
    <property type="match status" value="1"/>
</dbReference>
<dbReference type="Pfam" id="PF00480">
    <property type="entry name" value="ROK"/>
    <property type="match status" value="1"/>
</dbReference>
<dbReference type="PANTHER" id="PTHR18964">
    <property type="entry name" value="ROK (REPRESSOR, ORF, KINASE) FAMILY"/>
    <property type="match status" value="1"/>
</dbReference>
<proteinExistence type="inferred from homology"/>
<dbReference type="InterPro" id="IPR000600">
    <property type="entry name" value="ROK"/>
</dbReference>
<dbReference type="Gene3D" id="3.30.420.40">
    <property type="match status" value="2"/>
</dbReference>
<accession>A0A7X0I9D8</accession>
<dbReference type="Proteomes" id="UP000555564">
    <property type="component" value="Unassembled WGS sequence"/>
</dbReference>
<dbReference type="EC" id="2.7.1.2" evidence="2"/>
<sequence length="370" mass="38167">MAAQIQLDPHGPPALQWRLPRLAWPVTYGREPVVSQPIVVLDVGGTHFRWATWSRDGGLGQIRQVPTPSVANGTAGPVEELRARLVAMMAEAVPHGGVAGVSFGAALDHRSGTVYASAPLWGACTRPFDLMGALSAARPDVRWHVVNDVTAALRHLAAGPVGRDRRKLLLVTVSTGVACRVLDLRSGLIPVDGCGLQGEIGHLPAATSVAGGPVELCCDCGGSNHVASFSSGPGLRRLAGVLRDRDPRGWDAGPLAGPAPFGQALVSALDAGDPVAGELTRAATSPMADVTRTALCLDPELDMVAFTGGVATALGGHYRAALLGHLGDQGLYLTSGLAPAWVAERLLVCARGEADCLVGAGMAAEQAWVS</sequence>
<dbReference type="RefSeq" id="WP_184978297.1">
    <property type="nucleotide sequence ID" value="NZ_JACHIU010000001.1"/>
</dbReference>
<protein>
    <submittedName>
        <fullName evidence="2">Glucokinase</fullName>
        <ecNumber evidence="2">2.7.1.2</ecNumber>
    </submittedName>
</protein>
<dbReference type="AlphaFoldDB" id="A0A7X0I9D8"/>
<gene>
    <name evidence="2" type="ORF">BJ992_000460</name>
</gene>
<dbReference type="PANTHER" id="PTHR18964:SF149">
    <property type="entry name" value="BIFUNCTIONAL UDP-N-ACETYLGLUCOSAMINE 2-EPIMERASE_N-ACETYLMANNOSAMINE KINASE"/>
    <property type="match status" value="1"/>
</dbReference>
<evidence type="ECO:0000256" key="1">
    <source>
        <dbReference type="ARBA" id="ARBA00006479"/>
    </source>
</evidence>
<organism evidence="2 3">
    <name type="scientific">Sphaerisporangium rubeum</name>
    <dbReference type="NCBI Taxonomy" id="321317"/>
    <lineage>
        <taxon>Bacteria</taxon>
        <taxon>Bacillati</taxon>
        <taxon>Actinomycetota</taxon>
        <taxon>Actinomycetes</taxon>
        <taxon>Streptosporangiales</taxon>
        <taxon>Streptosporangiaceae</taxon>
        <taxon>Sphaerisporangium</taxon>
    </lineage>
</organism>
<evidence type="ECO:0000313" key="2">
    <source>
        <dbReference type="EMBL" id="MBB6471029.1"/>
    </source>
</evidence>